<dbReference type="EMBL" id="KE384955">
    <property type="protein sequence ID" value="KJK73324.1"/>
    <property type="molecule type" value="Genomic_DNA"/>
</dbReference>
<organism evidence="1 2">
    <name type="scientific">Metarhizium anisopliae BRIP 53293</name>
    <dbReference type="NCBI Taxonomy" id="1291518"/>
    <lineage>
        <taxon>Eukaryota</taxon>
        <taxon>Fungi</taxon>
        <taxon>Dikarya</taxon>
        <taxon>Ascomycota</taxon>
        <taxon>Pezizomycotina</taxon>
        <taxon>Sordariomycetes</taxon>
        <taxon>Hypocreomycetidae</taxon>
        <taxon>Hypocreales</taxon>
        <taxon>Clavicipitaceae</taxon>
        <taxon>Metarhizium</taxon>
    </lineage>
</organism>
<protein>
    <submittedName>
        <fullName evidence="1">Uncharacterized protein</fullName>
    </submittedName>
</protein>
<dbReference type="AlphaFoldDB" id="A0A0D9NH67"/>
<proteinExistence type="predicted"/>
<name>A0A0D9NH67_METAN</name>
<reference evidence="2" key="1">
    <citation type="journal article" date="2014" name="BMC Genomics">
        <title>The genome sequence of the biocontrol fungus Metarhizium anisopliae and comparative genomics of Metarhizium species.</title>
        <authorList>
            <person name="Pattemore J.A."/>
            <person name="Hane J.K."/>
            <person name="Williams A.H."/>
            <person name="Wilson B.A."/>
            <person name="Stodart B.J."/>
            <person name="Ash G.J."/>
        </authorList>
    </citation>
    <scope>NUCLEOTIDE SEQUENCE [LARGE SCALE GENOMIC DNA]</scope>
    <source>
        <strain evidence="2">BRIP 53293</strain>
    </source>
</reference>
<dbReference type="Proteomes" id="UP000054544">
    <property type="component" value="Unassembled WGS sequence"/>
</dbReference>
<gene>
    <name evidence="1" type="ORF">H634G_11522</name>
</gene>
<accession>A0A0D9NH67</accession>
<evidence type="ECO:0000313" key="2">
    <source>
        <dbReference type="Proteomes" id="UP000054544"/>
    </source>
</evidence>
<keyword evidence="2" id="KW-1185">Reference proteome</keyword>
<evidence type="ECO:0000313" key="1">
    <source>
        <dbReference type="EMBL" id="KJK73324.1"/>
    </source>
</evidence>
<sequence length="63" mass="7265">MDKGLLDRFETSWQGFDAGVDVLGARLRAGKLQRLLHWHGRPSKEDTWFVWVGEVIYAYCGLL</sequence>